<sequence>MGCCNSRPAGDDVESTNSSPSTLETHHQSSSTRAIAHSAAPPSTSLRHTARSLRPQPSLTTTSSTPRASTAAPDLTDQPNAPLRQHRPWSSRKRKWTTSQLARERYEFFETRVTGNAEIWAALRTVTELMRDGQLPTAQEILNAAGITLPTGDLVNGAYDLTGQLYKIPPEILRDPENVEIDQNDDRSSTIGGKTFALNLEGKEVDDSDEDSDAAELRREEKGKGNERDALKIKCRLSDRGGPDVIMVIGRSQHVSVLIRKLAGQVNIPNGQRIRIAYLGKIMKEHESLDSQGWREGHVVNALVSLRPDVGRISSAGG</sequence>
<evidence type="ECO:0000256" key="1">
    <source>
        <dbReference type="SAM" id="MobiDB-lite"/>
    </source>
</evidence>
<feature type="domain" description="DC-UbP/UBTD2 N-terminal" evidence="2">
    <location>
        <begin position="80"/>
        <end position="179"/>
    </location>
</feature>
<comment type="caution">
    <text evidence="3">The sequence shown here is derived from an EMBL/GenBank/DDBJ whole genome shotgun (WGS) entry which is preliminary data.</text>
</comment>
<dbReference type="PANTHER" id="PTHR13609">
    <property type="entry name" value="UBIQUITIN DOMAIN CONTAINING 1 PROTEIN-RELATED"/>
    <property type="match status" value="1"/>
</dbReference>
<dbReference type="InterPro" id="IPR039869">
    <property type="entry name" value="UBTD1/2"/>
</dbReference>
<accession>A0A0G2HF78</accession>
<evidence type="ECO:0000313" key="3">
    <source>
        <dbReference type="EMBL" id="KKY27125.1"/>
    </source>
</evidence>
<dbReference type="OrthoDB" id="1640476at2759"/>
<reference evidence="3 4" key="2">
    <citation type="submission" date="2015-05" db="EMBL/GenBank/DDBJ databases">
        <authorList>
            <person name="Morales-Cruz A."/>
            <person name="Amrine K.C."/>
            <person name="Cantu D."/>
        </authorList>
    </citation>
    <scope>NUCLEOTIDE SEQUENCE [LARGE SCALE GENOMIC DNA]</scope>
    <source>
        <strain evidence="3">UCRPC4</strain>
    </source>
</reference>
<feature type="compositionally biased region" description="Acidic residues" evidence="1">
    <location>
        <begin position="204"/>
        <end position="214"/>
    </location>
</feature>
<evidence type="ECO:0000259" key="2">
    <source>
        <dbReference type="Pfam" id="PF16455"/>
    </source>
</evidence>
<name>A0A0G2HF78_PHACM</name>
<evidence type="ECO:0000313" key="4">
    <source>
        <dbReference type="Proteomes" id="UP000053317"/>
    </source>
</evidence>
<dbReference type="AlphaFoldDB" id="A0A0G2HF78"/>
<proteinExistence type="predicted"/>
<dbReference type="SUPFAM" id="SSF54236">
    <property type="entry name" value="Ubiquitin-like"/>
    <property type="match status" value="1"/>
</dbReference>
<dbReference type="Pfam" id="PF16455">
    <property type="entry name" value="UBD"/>
    <property type="match status" value="1"/>
</dbReference>
<dbReference type="Gene3D" id="1.20.225.20">
    <property type="entry name" value="Ub domain-containing protein, DC-UbP/UBTD2, N-terminal domain"/>
    <property type="match status" value="1"/>
</dbReference>
<gene>
    <name evidence="3" type="ORF">UCRPC4_g01260</name>
</gene>
<protein>
    <submittedName>
        <fullName evidence="3">Putative ubiquitin domain-containing protein</fullName>
    </submittedName>
</protein>
<dbReference type="InterPro" id="IPR032752">
    <property type="entry name" value="DC-UbP/UBTD2_N"/>
</dbReference>
<keyword evidence="4" id="KW-1185">Reference proteome</keyword>
<reference evidence="3 4" key="1">
    <citation type="submission" date="2015-05" db="EMBL/GenBank/DDBJ databases">
        <title>Distinctive expansion of gene families associated with plant cell wall degradation and secondary metabolism in the genomes of grapevine trunk pathogens.</title>
        <authorList>
            <person name="Lawrence D.P."/>
            <person name="Travadon R."/>
            <person name="Rolshausen P.E."/>
            <person name="Baumgartner K."/>
        </authorList>
    </citation>
    <scope>NUCLEOTIDE SEQUENCE [LARGE SCALE GENOMIC DNA]</scope>
    <source>
        <strain evidence="3">UCRPC4</strain>
    </source>
</reference>
<feature type="compositionally biased region" description="Basic and acidic residues" evidence="1">
    <location>
        <begin position="215"/>
        <end position="225"/>
    </location>
</feature>
<feature type="compositionally biased region" description="Polar residues" evidence="1">
    <location>
        <begin position="15"/>
        <end position="33"/>
    </location>
</feature>
<organism evidence="3 4">
    <name type="scientific">Phaeomoniella chlamydospora</name>
    <name type="common">Phaeoacremonium chlamydosporum</name>
    <dbReference type="NCBI Taxonomy" id="158046"/>
    <lineage>
        <taxon>Eukaryota</taxon>
        <taxon>Fungi</taxon>
        <taxon>Dikarya</taxon>
        <taxon>Ascomycota</taxon>
        <taxon>Pezizomycotina</taxon>
        <taxon>Eurotiomycetes</taxon>
        <taxon>Chaetothyriomycetidae</taxon>
        <taxon>Phaeomoniellales</taxon>
        <taxon>Phaeomoniellaceae</taxon>
        <taxon>Phaeomoniella</taxon>
    </lineage>
</organism>
<dbReference type="InterPro" id="IPR038169">
    <property type="entry name" value="DC-UbP/UBTD2_N_sf"/>
</dbReference>
<dbReference type="EMBL" id="LCWF01000028">
    <property type="protein sequence ID" value="KKY27125.1"/>
    <property type="molecule type" value="Genomic_DNA"/>
</dbReference>
<dbReference type="Proteomes" id="UP000053317">
    <property type="component" value="Unassembled WGS sequence"/>
</dbReference>
<feature type="compositionally biased region" description="Low complexity" evidence="1">
    <location>
        <begin position="52"/>
        <end position="73"/>
    </location>
</feature>
<feature type="region of interest" description="Disordered" evidence="1">
    <location>
        <begin position="201"/>
        <end position="225"/>
    </location>
</feature>
<feature type="region of interest" description="Disordered" evidence="1">
    <location>
        <begin position="1"/>
        <end position="96"/>
    </location>
</feature>
<dbReference type="InterPro" id="IPR029071">
    <property type="entry name" value="Ubiquitin-like_domsf"/>
</dbReference>
<feature type="compositionally biased region" description="Basic residues" evidence="1">
    <location>
        <begin position="84"/>
        <end position="96"/>
    </location>
</feature>